<feature type="compositionally biased region" description="Polar residues" evidence="17">
    <location>
        <begin position="191"/>
        <end position="200"/>
    </location>
</feature>
<evidence type="ECO:0000256" key="13">
    <source>
        <dbReference type="ARBA" id="ARBA00059679"/>
    </source>
</evidence>
<evidence type="ECO:0000256" key="3">
    <source>
        <dbReference type="ARBA" id="ARBA00004906"/>
    </source>
</evidence>
<comment type="subcellular location">
    <subcellularLocation>
        <location evidence="2 15">Nucleus</location>
    </subcellularLocation>
</comment>
<dbReference type="CDD" id="cd16499">
    <property type="entry name" value="RING-HC_Bre1-like"/>
    <property type="match status" value="1"/>
</dbReference>
<evidence type="ECO:0000256" key="1">
    <source>
        <dbReference type="ARBA" id="ARBA00000900"/>
    </source>
</evidence>
<dbReference type="GO" id="GO:0008270">
    <property type="term" value="F:zinc ion binding"/>
    <property type="evidence" value="ECO:0007669"/>
    <property type="project" value="UniProtKB-KW"/>
</dbReference>
<evidence type="ECO:0000256" key="14">
    <source>
        <dbReference type="PROSITE-ProRule" id="PRU00175"/>
    </source>
</evidence>
<evidence type="ECO:0000256" key="9">
    <source>
        <dbReference type="ARBA" id="ARBA00022833"/>
    </source>
</evidence>
<feature type="domain" description="RING-type" evidence="18">
    <location>
        <begin position="716"/>
        <end position="755"/>
    </location>
</feature>
<proteinExistence type="inferred from homology"/>
<evidence type="ECO:0000256" key="15">
    <source>
        <dbReference type="RuleBase" id="RU365038"/>
    </source>
</evidence>
<keyword evidence="10 15" id="KW-0156">Chromatin regulator</keyword>
<evidence type="ECO:0000256" key="16">
    <source>
        <dbReference type="SAM" id="Coils"/>
    </source>
</evidence>
<comment type="function">
    <text evidence="13">E3 ubiquitin-protein ligase that mediates monoubiquitination of histone H2B to form H2BK123ub1. H2BK123ub1 gives a specific tag for epigenetic transcriptional activation and is also a prerequisite for H3K4me and H3K79me formation.</text>
</comment>
<dbReference type="Pfam" id="PF00097">
    <property type="entry name" value="zf-C3HC4"/>
    <property type="match status" value="1"/>
</dbReference>
<feature type="coiled-coil region" evidence="16">
    <location>
        <begin position="663"/>
        <end position="690"/>
    </location>
</feature>
<keyword evidence="12 15" id="KW-0539">Nucleus</keyword>
<protein>
    <recommendedName>
        <fullName evidence="15">E3 ubiquitin protein ligase</fullName>
        <ecNumber evidence="15">2.3.2.27</ecNumber>
    </recommendedName>
</protein>
<evidence type="ECO:0000256" key="2">
    <source>
        <dbReference type="ARBA" id="ARBA00004123"/>
    </source>
</evidence>
<sequence length="769" mass="87113">QSFQKEAIYRRMQHYSRQVERSQQLIDQLQAKTLSYEASLVAVETCWDQLLQQVHSLVKPGQLSDLGNESELFRLSRSLTPGNEIQKALSDALNDKERRTTELLKSILAATPRLSPPDALDLQKACQRLQSEKAGIKGELTLVRTKLEDATSATEKYLEQLSVTENRLERLRSETVQRLEMKPRAQPPGKQETQTTQQNGAHAVKNEAVDKPPVQINGQAASMIEGEWRIKVDERDRTINRLQTDYNDLSHQLSKARMELAAPSLETLQSLKAYKVLQATVDQHKKLEEAARGEAAALRDLLAQMKVERQEWQARVQAEANVKVTDLKGLIEKKEADLTRIRGVRDALQADVNERKARDGDREGSLNQSKILASARGERVAMLVAENHRLKAKLSAREGEESFYAFIMSNPQDESFVRVLEERVTILQRSKDALEATVKSISITNPDAAAAARAEAEERAKAMELQQRIDRFEAVYGAGALSSTSPDVQQLSEQLEKKEAELKRLRLELKASLEEPSMLCMEVERMSALWENLDKQLKSKIFDLSTMEEKLSKSVTEKSKADNKFFAAMRELDALKGVQAGQAREITKQTKVIERLIESEKSLNRQIAQFEKESQLQAKAVAERDAMIANAKLQTEHEHALVELGNKRVQELQGQVRERDGLLMKQRNEHAALSEKCEELRRQADGEVAKFRAASATGHEAELIAEREKLMTILRCSTCKIQLRSHMLKGCMHTFCKECIDARITTRQRKCPHCQLAFSNSDVQQIYFQ</sequence>
<dbReference type="InterPro" id="IPR018957">
    <property type="entry name" value="Znf_C3HC4_RING-type"/>
</dbReference>
<dbReference type="EC" id="2.3.2.27" evidence="15"/>
<evidence type="ECO:0000256" key="6">
    <source>
        <dbReference type="ARBA" id="ARBA00022723"/>
    </source>
</evidence>
<dbReference type="GO" id="GO:0016567">
    <property type="term" value="P:protein ubiquitination"/>
    <property type="evidence" value="ECO:0007669"/>
    <property type="project" value="UniProtKB-UniRule"/>
</dbReference>
<dbReference type="InterPro" id="IPR017907">
    <property type="entry name" value="Znf_RING_CS"/>
</dbReference>
<dbReference type="GO" id="GO:0006325">
    <property type="term" value="P:chromatin organization"/>
    <property type="evidence" value="ECO:0007669"/>
    <property type="project" value="UniProtKB-KW"/>
</dbReference>
<dbReference type="InterPro" id="IPR013956">
    <property type="entry name" value="E3_ubiquit_lig_Bre1"/>
</dbReference>
<dbReference type="SUPFAM" id="SSF57850">
    <property type="entry name" value="RING/U-box"/>
    <property type="match status" value="1"/>
</dbReference>
<reference evidence="19 20" key="1">
    <citation type="submission" date="2014-04" db="EMBL/GenBank/DDBJ databases">
        <authorList>
            <consortium name="DOE Joint Genome Institute"/>
            <person name="Kuo A."/>
            <person name="Zuccaro A."/>
            <person name="Kohler A."/>
            <person name="Nagy L.G."/>
            <person name="Floudas D."/>
            <person name="Copeland A."/>
            <person name="Barry K.W."/>
            <person name="Cichocki N."/>
            <person name="Veneault-Fourrey C."/>
            <person name="LaButti K."/>
            <person name="Lindquist E.A."/>
            <person name="Lipzen A."/>
            <person name="Lundell T."/>
            <person name="Morin E."/>
            <person name="Murat C."/>
            <person name="Sun H."/>
            <person name="Tunlid A."/>
            <person name="Henrissat B."/>
            <person name="Grigoriev I.V."/>
            <person name="Hibbett D.S."/>
            <person name="Martin F."/>
            <person name="Nordberg H.P."/>
            <person name="Cantor M.N."/>
            <person name="Hua S.X."/>
        </authorList>
    </citation>
    <scope>NUCLEOTIDE SEQUENCE [LARGE SCALE GENOMIC DNA]</scope>
    <source>
        <strain evidence="19 20">MAFF 305830</strain>
    </source>
</reference>
<reference evidence="20" key="2">
    <citation type="submission" date="2015-01" db="EMBL/GenBank/DDBJ databases">
        <title>Evolutionary Origins and Diversification of the Mycorrhizal Mutualists.</title>
        <authorList>
            <consortium name="DOE Joint Genome Institute"/>
            <consortium name="Mycorrhizal Genomics Consortium"/>
            <person name="Kohler A."/>
            <person name="Kuo A."/>
            <person name="Nagy L.G."/>
            <person name="Floudas D."/>
            <person name="Copeland A."/>
            <person name="Barry K.W."/>
            <person name="Cichocki N."/>
            <person name="Veneault-Fourrey C."/>
            <person name="LaButti K."/>
            <person name="Lindquist E.A."/>
            <person name="Lipzen A."/>
            <person name="Lundell T."/>
            <person name="Morin E."/>
            <person name="Murat C."/>
            <person name="Riley R."/>
            <person name="Ohm R."/>
            <person name="Sun H."/>
            <person name="Tunlid A."/>
            <person name="Henrissat B."/>
            <person name="Grigoriev I.V."/>
            <person name="Hibbett D.S."/>
            <person name="Martin F."/>
        </authorList>
    </citation>
    <scope>NUCLEOTIDE SEQUENCE [LARGE SCALE GENOMIC DNA]</scope>
    <source>
        <strain evidence="20">MAFF 305830</strain>
    </source>
</reference>
<dbReference type="GO" id="GO:0061630">
    <property type="term" value="F:ubiquitin protein ligase activity"/>
    <property type="evidence" value="ECO:0007669"/>
    <property type="project" value="UniProtKB-EC"/>
</dbReference>
<name>A0A0C2XCZ7_SERVB</name>
<dbReference type="Proteomes" id="UP000054097">
    <property type="component" value="Unassembled WGS sequence"/>
</dbReference>
<evidence type="ECO:0000256" key="5">
    <source>
        <dbReference type="ARBA" id="ARBA00022679"/>
    </source>
</evidence>
<evidence type="ECO:0000313" key="19">
    <source>
        <dbReference type="EMBL" id="KIM26977.1"/>
    </source>
</evidence>
<evidence type="ECO:0000256" key="10">
    <source>
        <dbReference type="ARBA" id="ARBA00022853"/>
    </source>
</evidence>
<dbReference type="STRING" id="933852.A0A0C2XCZ7"/>
<comment type="pathway">
    <text evidence="3 15">Protein modification; protein ubiquitination.</text>
</comment>
<dbReference type="InterPro" id="IPR013083">
    <property type="entry name" value="Znf_RING/FYVE/PHD"/>
</dbReference>
<dbReference type="PROSITE" id="PS50089">
    <property type="entry name" value="ZF_RING_2"/>
    <property type="match status" value="1"/>
</dbReference>
<dbReference type="PANTHER" id="PTHR23163">
    <property type="entry name" value="RING FINGER PROTEIN-RELATED"/>
    <property type="match status" value="1"/>
</dbReference>
<dbReference type="EMBL" id="KN824302">
    <property type="protein sequence ID" value="KIM26977.1"/>
    <property type="molecule type" value="Genomic_DNA"/>
</dbReference>
<dbReference type="Pfam" id="PF08647">
    <property type="entry name" value="BRE1"/>
    <property type="match status" value="1"/>
</dbReference>
<keyword evidence="5 15" id="KW-0808">Transferase</keyword>
<evidence type="ECO:0000313" key="20">
    <source>
        <dbReference type="Proteomes" id="UP000054097"/>
    </source>
</evidence>
<keyword evidence="8 15" id="KW-0833">Ubl conjugation pathway</keyword>
<dbReference type="OrthoDB" id="10266039at2759"/>
<comment type="catalytic activity">
    <reaction evidence="1 15">
        <text>S-ubiquitinyl-[E2 ubiquitin-conjugating enzyme]-L-cysteine + [acceptor protein]-L-lysine = [E2 ubiquitin-conjugating enzyme]-L-cysteine + N(6)-ubiquitinyl-[acceptor protein]-L-lysine.</text>
        <dbReference type="EC" id="2.3.2.27"/>
    </reaction>
</comment>
<feature type="coiled-coil region" evidence="16">
    <location>
        <begin position="417"/>
        <end position="515"/>
    </location>
</feature>
<evidence type="ECO:0000256" key="4">
    <source>
        <dbReference type="ARBA" id="ARBA00005555"/>
    </source>
</evidence>
<dbReference type="Pfam" id="PF26095">
    <property type="entry name" value="CC_Bre1"/>
    <property type="match status" value="1"/>
</dbReference>
<gene>
    <name evidence="19" type="ORF">M408DRAFT_71891</name>
</gene>
<evidence type="ECO:0000256" key="12">
    <source>
        <dbReference type="ARBA" id="ARBA00023242"/>
    </source>
</evidence>
<keyword evidence="9 15" id="KW-0862">Zinc</keyword>
<keyword evidence="6 15" id="KW-0479">Metal-binding</keyword>
<evidence type="ECO:0000256" key="7">
    <source>
        <dbReference type="ARBA" id="ARBA00022771"/>
    </source>
</evidence>
<dbReference type="Gene3D" id="3.30.40.10">
    <property type="entry name" value="Zinc/RING finger domain, C3HC4 (zinc finger)"/>
    <property type="match status" value="1"/>
</dbReference>
<dbReference type="AlphaFoldDB" id="A0A0C2XCZ7"/>
<dbReference type="PANTHER" id="PTHR23163:SF0">
    <property type="entry name" value="E3 UBIQUITIN-PROTEIN LIGASE BRE1"/>
    <property type="match status" value="1"/>
</dbReference>
<feature type="compositionally biased region" description="Basic and acidic residues" evidence="17">
    <location>
        <begin position="174"/>
        <end position="183"/>
    </location>
</feature>
<evidence type="ECO:0000259" key="18">
    <source>
        <dbReference type="PROSITE" id="PS50089"/>
    </source>
</evidence>
<comment type="similarity">
    <text evidence="4 15">Belongs to the BRE1 family.</text>
</comment>
<dbReference type="UniPathway" id="UPA00143"/>
<dbReference type="InterPro" id="IPR058643">
    <property type="entry name" value="BRE1-like_CC"/>
</dbReference>
<keyword evidence="11 15" id="KW-0175">Coiled coil</keyword>
<evidence type="ECO:0000256" key="17">
    <source>
        <dbReference type="SAM" id="MobiDB-lite"/>
    </source>
</evidence>
<dbReference type="HOGENOM" id="CLU_019713_0_0_1"/>
<organism evidence="19 20">
    <name type="scientific">Serendipita vermifera MAFF 305830</name>
    <dbReference type="NCBI Taxonomy" id="933852"/>
    <lineage>
        <taxon>Eukaryota</taxon>
        <taxon>Fungi</taxon>
        <taxon>Dikarya</taxon>
        <taxon>Basidiomycota</taxon>
        <taxon>Agaricomycotina</taxon>
        <taxon>Agaricomycetes</taxon>
        <taxon>Sebacinales</taxon>
        <taxon>Serendipitaceae</taxon>
        <taxon>Serendipita</taxon>
    </lineage>
</organism>
<keyword evidence="20" id="KW-1185">Reference proteome</keyword>
<evidence type="ECO:0000256" key="11">
    <source>
        <dbReference type="ARBA" id="ARBA00023054"/>
    </source>
</evidence>
<accession>A0A0C2XCZ7</accession>
<dbReference type="GO" id="GO:0005634">
    <property type="term" value="C:nucleus"/>
    <property type="evidence" value="ECO:0007669"/>
    <property type="project" value="UniProtKB-SubCell"/>
</dbReference>
<dbReference type="GO" id="GO:0033503">
    <property type="term" value="C:HULC complex"/>
    <property type="evidence" value="ECO:0007669"/>
    <property type="project" value="TreeGrafter"/>
</dbReference>
<evidence type="ECO:0000256" key="8">
    <source>
        <dbReference type="ARBA" id="ARBA00022786"/>
    </source>
</evidence>
<feature type="non-terminal residue" evidence="19">
    <location>
        <position position="1"/>
    </location>
</feature>
<dbReference type="PROSITE" id="PS00518">
    <property type="entry name" value="ZF_RING_1"/>
    <property type="match status" value="1"/>
</dbReference>
<feature type="region of interest" description="Disordered" evidence="17">
    <location>
        <begin position="174"/>
        <end position="210"/>
    </location>
</feature>
<keyword evidence="7 14" id="KW-0863">Zinc-finger</keyword>
<dbReference type="InterPro" id="IPR001841">
    <property type="entry name" value="Znf_RING"/>
</dbReference>